<organism evidence="2 3">
    <name type="scientific">Temnothorax curvispinosus</name>
    <dbReference type="NCBI Taxonomy" id="300111"/>
    <lineage>
        <taxon>Eukaryota</taxon>
        <taxon>Metazoa</taxon>
        <taxon>Ecdysozoa</taxon>
        <taxon>Arthropoda</taxon>
        <taxon>Hexapoda</taxon>
        <taxon>Insecta</taxon>
        <taxon>Pterygota</taxon>
        <taxon>Neoptera</taxon>
        <taxon>Endopterygota</taxon>
        <taxon>Hymenoptera</taxon>
        <taxon>Apocrita</taxon>
        <taxon>Aculeata</taxon>
        <taxon>Formicoidea</taxon>
        <taxon>Formicidae</taxon>
        <taxon>Myrmicinae</taxon>
        <taxon>Temnothorax</taxon>
    </lineage>
</organism>
<sequence length="474" mass="53695">MSRREDWIRCVQNKLSETTYNKFDHLAEFQRRMCEQGFVKANSNNLPQINMFAVLEFLKDDDRFNAPEIRCAKASLNCRESYGDAAVGYVQVKREGDLCIVKCRVCPEHRVRSKAYSTTLIINEATEKIIDVQCHDCAAATGGCKHALAVLMWVHRRSEDPAPTEIACYWKKSRLSGVGTALKYVEVKDLGIQKVHKLKRTSIPDNSTFLHDVLELAESKQIDCQISRLEVDLKCLKTNNLSLHRLLLKFHLNGGLMSGNFLTFASSEMTQVLCDEAEQLTRNQSDCPLWYELRYGRITASKLYEAAHCTTDSGSFVKQVTGASKVHETSAMLRGKDLEKLVLIEVERELDTRIKSAGLYLSPNYPALGASPGGMTNEYIVEIKCPSNEKALERFLSKDKIINPKCVAQMQLQMLATGKKRGLFCVANSAFENTKKVHMQWLAYDLEVAQDLVKKAMLFWERNIFPLLLSSVQK</sequence>
<evidence type="ECO:0000313" key="3">
    <source>
        <dbReference type="RefSeq" id="XP_024893441.1"/>
    </source>
</evidence>
<dbReference type="InterPro" id="IPR019080">
    <property type="entry name" value="YqaJ_viral_recombinase"/>
</dbReference>
<dbReference type="PANTHER" id="PTHR39953:SF1">
    <property type="entry name" value="RE54151P"/>
    <property type="match status" value="1"/>
</dbReference>
<name>A0A6J1RLA1_9HYME</name>
<dbReference type="AlphaFoldDB" id="A0A6J1RLA1"/>
<accession>A0A6J1RLA1</accession>
<dbReference type="CDD" id="cd22343">
    <property type="entry name" value="PDDEXK_lambda_exonuclease-like"/>
    <property type="match status" value="1"/>
</dbReference>
<evidence type="ECO:0000313" key="2">
    <source>
        <dbReference type="Proteomes" id="UP000504618"/>
    </source>
</evidence>
<dbReference type="Proteomes" id="UP000504618">
    <property type="component" value="Unplaced"/>
</dbReference>
<dbReference type="SUPFAM" id="SSF52980">
    <property type="entry name" value="Restriction endonuclease-like"/>
    <property type="match status" value="1"/>
</dbReference>
<dbReference type="Pfam" id="PF09588">
    <property type="entry name" value="YqaJ"/>
    <property type="match status" value="1"/>
</dbReference>
<evidence type="ECO:0000259" key="1">
    <source>
        <dbReference type="Pfam" id="PF09588"/>
    </source>
</evidence>
<proteinExistence type="predicted"/>
<dbReference type="InterPro" id="IPR011335">
    <property type="entry name" value="Restrct_endonuc-II-like"/>
</dbReference>
<dbReference type="GO" id="GO:0006281">
    <property type="term" value="P:DNA repair"/>
    <property type="evidence" value="ECO:0007669"/>
    <property type="project" value="UniProtKB-ARBA"/>
</dbReference>
<dbReference type="OrthoDB" id="6605887at2759"/>
<dbReference type="InterPro" id="IPR011604">
    <property type="entry name" value="PDDEXK-like_dom_sf"/>
</dbReference>
<gene>
    <name evidence="3" type="primary">LOC112468478</name>
</gene>
<dbReference type="PANTHER" id="PTHR39953">
    <property type="entry name" value="RE54151P"/>
    <property type="match status" value="1"/>
</dbReference>
<feature type="domain" description="YqaJ viral recombinase" evidence="1">
    <location>
        <begin position="290"/>
        <end position="419"/>
    </location>
</feature>
<dbReference type="RefSeq" id="XP_024893441.1">
    <property type="nucleotide sequence ID" value="XM_025037673.1"/>
</dbReference>
<dbReference type="GeneID" id="112468478"/>
<protein>
    <submittedName>
        <fullName evidence="3">Uncharacterized protein LOC112468478</fullName>
    </submittedName>
</protein>
<reference evidence="3" key="1">
    <citation type="submission" date="2025-08" db="UniProtKB">
        <authorList>
            <consortium name="RefSeq"/>
        </authorList>
    </citation>
    <scope>IDENTIFICATION</scope>
    <source>
        <tissue evidence="3">Whole body</tissue>
    </source>
</reference>
<dbReference type="Gene3D" id="3.90.320.10">
    <property type="match status" value="1"/>
</dbReference>
<keyword evidence="2" id="KW-1185">Reference proteome</keyword>